<dbReference type="GeneID" id="37194545"/>
<feature type="transmembrane region" description="Helical" evidence="2">
    <location>
        <begin position="30"/>
        <end position="48"/>
    </location>
</feature>
<evidence type="ECO:0000313" key="4">
    <source>
        <dbReference type="Proteomes" id="UP000248961"/>
    </source>
</evidence>
<dbReference type="Proteomes" id="UP000248961">
    <property type="component" value="Unassembled WGS sequence"/>
</dbReference>
<evidence type="ECO:0000256" key="2">
    <source>
        <dbReference type="SAM" id="Phobius"/>
    </source>
</evidence>
<gene>
    <name evidence="3" type="ORF">BO97DRAFT_165462</name>
</gene>
<proteinExistence type="predicted"/>
<keyword evidence="2" id="KW-0812">Transmembrane</keyword>
<evidence type="ECO:0000313" key="3">
    <source>
        <dbReference type="EMBL" id="RAL09502.1"/>
    </source>
</evidence>
<sequence length="110" mass="12019">MSPAARECETSPPPPDLQTDRSCLRHEAESSVSLFLLLCLANSPLFLLRSFFLPSDPRCLPFFTRMTAQIASPPPCAIAVPGRESNHSTHLAALLVFPSSTPPPSSFRRI</sequence>
<keyword evidence="2" id="KW-1133">Transmembrane helix</keyword>
<protein>
    <submittedName>
        <fullName evidence="3">Uncharacterized protein</fullName>
    </submittedName>
</protein>
<reference evidence="3 4" key="1">
    <citation type="submission" date="2018-02" db="EMBL/GenBank/DDBJ databases">
        <title>The genomes of Aspergillus section Nigri reveals drivers in fungal speciation.</title>
        <authorList>
            <consortium name="DOE Joint Genome Institute"/>
            <person name="Vesth T.C."/>
            <person name="Nybo J."/>
            <person name="Theobald S."/>
            <person name="Brandl J."/>
            <person name="Frisvad J.C."/>
            <person name="Nielsen K.F."/>
            <person name="Lyhne E.K."/>
            <person name="Kogle M.E."/>
            <person name="Kuo A."/>
            <person name="Riley R."/>
            <person name="Clum A."/>
            <person name="Nolan M."/>
            <person name="Lipzen A."/>
            <person name="Salamov A."/>
            <person name="Henrissat B."/>
            <person name="Wiebenga A."/>
            <person name="De vries R.P."/>
            <person name="Grigoriev I.V."/>
            <person name="Mortensen U.H."/>
            <person name="Andersen M.R."/>
            <person name="Baker S.E."/>
        </authorList>
    </citation>
    <scope>NUCLEOTIDE SEQUENCE [LARGE SCALE GENOMIC DNA]</scope>
    <source>
        <strain evidence="3 4">CBS 101889</strain>
    </source>
</reference>
<keyword evidence="4" id="KW-1185">Reference proteome</keyword>
<name>A0A395HNH1_ASPHC</name>
<dbReference type="EMBL" id="KZ824303">
    <property type="protein sequence ID" value="RAL09502.1"/>
    <property type="molecule type" value="Genomic_DNA"/>
</dbReference>
<evidence type="ECO:0000256" key="1">
    <source>
        <dbReference type="SAM" id="MobiDB-lite"/>
    </source>
</evidence>
<feature type="region of interest" description="Disordered" evidence="1">
    <location>
        <begin position="1"/>
        <end position="21"/>
    </location>
</feature>
<keyword evidence="2" id="KW-0472">Membrane</keyword>
<dbReference type="RefSeq" id="XP_025548656.1">
    <property type="nucleotide sequence ID" value="XM_025690256.1"/>
</dbReference>
<accession>A0A395HNH1</accession>
<dbReference type="AlphaFoldDB" id="A0A395HNH1"/>
<organism evidence="3 4">
    <name type="scientific">Aspergillus homomorphus (strain CBS 101889)</name>
    <dbReference type="NCBI Taxonomy" id="1450537"/>
    <lineage>
        <taxon>Eukaryota</taxon>
        <taxon>Fungi</taxon>
        <taxon>Dikarya</taxon>
        <taxon>Ascomycota</taxon>
        <taxon>Pezizomycotina</taxon>
        <taxon>Eurotiomycetes</taxon>
        <taxon>Eurotiomycetidae</taxon>
        <taxon>Eurotiales</taxon>
        <taxon>Aspergillaceae</taxon>
        <taxon>Aspergillus</taxon>
        <taxon>Aspergillus subgen. Circumdati</taxon>
    </lineage>
</organism>
<dbReference type="VEuPathDB" id="FungiDB:BO97DRAFT_165462"/>